<evidence type="ECO:0000256" key="1">
    <source>
        <dbReference type="ARBA" id="ARBA00001974"/>
    </source>
</evidence>
<dbReference type="InterPro" id="IPR050315">
    <property type="entry name" value="FAD-oxidoreductase_2"/>
</dbReference>
<dbReference type="InterPro" id="IPR027477">
    <property type="entry name" value="Succ_DH/fumarate_Rdtase_cat_sf"/>
</dbReference>
<dbReference type="InterPro" id="IPR003953">
    <property type="entry name" value="FAD-dep_OxRdtase_2_FAD-bd"/>
</dbReference>
<gene>
    <name evidence="6" type="ORF">GBM95_05075</name>
</gene>
<evidence type="ECO:0000256" key="2">
    <source>
        <dbReference type="ARBA" id="ARBA00022630"/>
    </source>
</evidence>
<keyword evidence="2" id="KW-0285">Flavoprotein</keyword>
<keyword evidence="3" id="KW-0274">FAD</keyword>
<organism evidence="6 7">
    <name type="scientific">Sutterella seckii</name>
    <dbReference type="NCBI Taxonomy" id="1944635"/>
    <lineage>
        <taxon>Bacteria</taxon>
        <taxon>Pseudomonadati</taxon>
        <taxon>Pseudomonadota</taxon>
        <taxon>Betaproteobacteria</taxon>
        <taxon>Burkholderiales</taxon>
        <taxon>Sutterellaceae</taxon>
        <taxon>Sutterella</taxon>
    </lineage>
</organism>
<sequence length="505" mass="53527">MTPDVFPCAAMTRRRLFALAGCLGVPALPASLKAAERPDCCNFSCDVAVIGGGAAGLAAAIAAHEAGARVLVVEKMPMVGGNSLLACEAMLYAEDPKDVRSAKERSEIARERETFLKQVLARGKTGHEELSRILIEGSPDAVKWLESLGCNLSERTEGFGLDHIWECRPSNQVPLGVEVMRHLLYRAEQHNIPVLTRMRAMKLEQGAAGSSLFIHAESADGRSVLVEARDVVIATGGFAGSLEAVSRLCPNAPVLMTTNAASATGDGLRLANNLGAKFLDLDSVVMQPTTLPLSGEIIPMALRREGAILVNADGRRFVNELAEPEVISQAMLEQPGASAWLLIDRSSATARALRDDLLSPVYFHSDDSILELSATIDADFSTLATTLDCCRRTRCLHDCAFERLLASASFTMKPFYSIKVRPAYHGTPGGIAVDAASRVESKTGGLIPRLYAAGEATGGLWGRERFDNLGLSGAIVFGRIAGANAARSALSGSTRAGAEPAVKAG</sequence>
<evidence type="ECO:0000259" key="5">
    <source>
        <dbReference type="Pfam" id="PF00890"/>
    </source>
</evidence>
<dbReference type="Gene3D" id="3.50.50.60">
    <property type="entry name" value="FAD/NAD(P)-binding domain"/>
    <property type="match status" value="1"/>
</dbReference>
<dbReference type="PANTHER" id="PTHR43400">
    <property type="entry name" value="FUMARATE REDUCTASE"/>
    <property type="match status" value="1"/>
</dbReference>
<reference evidence="6 7" key="1">
    <citation type="submission" date="2019-10" db="EMBL/GenBank/DDBJ databases">
        <title>Genome diversity of Sutterella seckii.</title>
        <authorList>
            <person name="Chaplin A.V."/>
            <person name="Sokolova S.R."/>
            <person name="Mosin K.A."/>
            <person name="Ivanova E.L."/>
            <person name="Kochetkova T.O."/>
            <person name="Goltsov A.Y."/>
            <person name="Trofimov D.Y."/>
            <person name="Efimov B.A."/>
        </authorList>
    </citation>
    <scope>NUCLEOTIDE SEQUENCE [LARGE SCALE GENOMIC DNA]</scope>
    <source>
        <strain evidence="6 7">ASD393</strain>
    </source>
</reference>
<dbReference type="GO" id="GO:0008202">
    <property type="term" value="P:steroid metabolic process"/>
    <property type="evidence" value="ECO:0007669"/>
    <property type="project" value="UniProtKB-ARBA"/>
</dbReference>
<evidence type="ECO:0000256" key="3">
    <source>
        <dbReference type="ARBA" id="ARBA00022827"/>
    </source>
</evidence>
<dbReference type="Gene3D" id="3.90.700.10">
    <property type="entry name" value="Succinate dehydrogenase/fumarate reductase flavoprotein, catalytic domain"/>
    <property type="match status" value="1"/>
</dbReference>
<proteinExistence type="predicted"/>
<dbReference type="PRINTS" id="PR00368">
    <property type="entry name" value="FADPNR"/>
</dbReference>
<feature type="domain" description="FAD-dependent oxidoreductase 2 FAD-binding" evidence="5">
    <location>
        <begin position="46"/>
        <end position="465"/>
    </location>
</feature>
<dbReference type="PANTHER" id="PTHR43400:SF10">
    <property type="entry name" value="3-OXOSTEROID 1-DEHYDROGENASE"/>
    <property type="match status" value="1"/>
</dbReference>
<keyword evidence="4" id="KW-0560">Oxidoreductase</keyword>
<evidence type="ECO:0000313" key="6">
    <source>
        <dbReference type="EMBL" id="KAB7661242.1"/>
    </source>
</evidence>
<dbReference type="RefSeq" id="WP_152158098.1">
    <property type="nucleotide sequence ID" value="NZ_WEHX01000022.1"/>
</dbReference>
<dbReference type="SUPFAM" id="SSF51905">
    <property type="entry name" value="FAD/NAD(P)-binding domain"/>
    <property type="match status" value="1"/>
</dbReference>
<name>A0A6I1EPX1_9BURK</name>
<comment type="caution">
    <text evidence="6">The sequence shown here is derived from an EMBL/GenBank/DDBJ whole genome shotgun (WGS) entry which is preliminary data.</text>
</comment>
<dbReference type="EMBL" id="WEHX01000022">
    <property type="protein sequence ID" value="KAB7661242.1"/>
    <property type="molecule type" value="Genomic_DNA"/>
</dbReference>
<evidence type="ECO:0000256" key="4">
    <source>
        <dbReference type="ARBA" id="ARBA00023002"/>
    </source>
</evidence>
<comment type="cofactor">
    <cofactor evidence="1">
        <name>FAD</name>
        <dbReference type="ChEBI" id="CHEBI:57692"/>
    </cofactor>
</comment>
<dbReference type="InterPro" id="IPR036188">
    <property type="entry name" value="FAD/NAD-bd_sf"/>
</dbReference>
<evidence type="ECO:0000313" key="7">
    <source>
        <dbReference type="Proteomes" id="UP000430564"/>
    </source>
</evidence>
<dbReference type="Pfam" id="PF00890">
    <property type="entry name" value="FAD_binding_2"/>
    <property type="match status" value="1"/>
</dbReference>
<dbReference type="SUPFAM" id="SSF56425">
    <property type="entry name" value="Succinate dehydrogenase/fumarate reductase flavoprotein, catalytic domain"/>
    <property type="match status" value="1"/>
</dbReference>
<dbReference type="AlphaFoldDB" id="A0A6I1EPX1"/>
<dbReference type="OrthoDB" id="337830at2"/>
<dbReference type="Proteomes" id="UP000430564">
    <property type="component" value="Unassembled WGS sequence"/>
</dbReference>
<accession>A0A6I1EPX1</accession>
<protein>
    <submittedName>
        <fullName evidence="6">FAD-dependent oxidoreductase</fullName>
    </submittedName>
</protein>
<dbReference type="GO" id="GO:0016491">
    <property type="term" value="F:oxidoreductase activity"/>
    <property type="evidence" value="ECO:0007669"/>
    <property type="project" value="UniProtKB-KW"/>
</dbReference>